<organism evidence="1 2">
    <name type="scientific">Loxostege sticticalis</name>
    <name type="common">Beet webworm moth</name>
    <dbReference type="NCBI Taxonomy" id="481309"/>
    <lineage>
        <taxon>Eukaryota</taxon>
        <taxon>Metazoa</taxon>
        <taxon>Ecdysozoa</taxon>
        <taxon>Arthropoda</taxon>
        <taxon>Hexapoda</taxon>
        <taxon>Insecta</taxon>
        <taxon>Pterygota</taxon>
        <taxon>Neoptera</taxon>
        <taxon>Endopterygota</taxon>
        <taxon>Lepidoptera</taxon>
        <taxon>Glossata</taxon>
        <taxon>Ditrysia</taxon>
        <taxon>Pyraloidea</taxon>
        <taxon>Crambidae</taxon>
        <taxon>Pyraustinae</taxon>
        <taxon>Loxostege</taxon>
    </lineage>
</organism>
<dbReference type="Proteomes" id="UP001549921">
    <property type="component" value="Unassembled WGS sequence"/>
</dbReference>
<reference evidence="1 2" key="1">
    <citation type="submission" date="2024-06" db="EMBL/GenBank/DDBJ databases">
        <title>A chromosome-level genome assembly of beet webworm, Loxostege sticticalis.</title>
        <authorList>
            <person name="Zhang Y."/>
        </authorList>
    </citation>
    <scope>NUCLEOTIDE SEQUENCE [LARGE SCALE GENOMIC DNA]</scope>
    <source>
        <strain evidence="1">AQ028</strain>
        <tissue evidence="1">Male pupae</tissue>
    </source>
</reference>
<evidence type="ECO:0000313" key="1">
    <source>
        <dbReference type="EMBL" id="KAL0832661.1"/>
    </source>
</evidence>
<proteinExistence type="predicted"/>
<sequence>MFLFIYPSPHNSLAINKKNKNQDASYGKRTTLQTEDHVWKNTTNYIPHKLLFQILQNITNTKTTDLKSNGFDKMLSDEMLSIKKHFYEKDNLRSTTIMTSTKNNFPSPTLEVKQKWPLIGFTDKPVNKIRDENTLKNNKKINKILPAFKIGENSDNVEEESQNVKVNEKVLGLRSLPVAASHHDAFRRQDYKVCTCMKTNPSTTCSHHQQLCTGTASAVRCTGTGSTAPCTHTSCSHCTRITPLPLYSISEIFYQPFFVEITTQAPYEPIAYYHPDVINELKVPRKPKHRKTTKIYYDKELYYDRDDKFSNKHDDNYYDYSDYGKDVKKPKVNDGVEETIKIHLMDFDDKEKKKDKHKKSKCNHHTKRKDRDKLVQDIFDDLKSSYSDSVIKDCFCGSSSSSPVEVNNFLLFVVYVLVTLIQ</sequence>
<dbReference type="EMBL" id="JBEDNZ010000010">
    <property type="protein sequence ID" value="KAL0832661.1"/>
    <property type="molecule type" value="Genomic_DNA"/>
</dbReference>
<name>A0ABD0T5C2_LOXSC</name>
<gene>
    <name evidence="1" type="ORF">ABMA28_000852</name>
</gene>
<comment type="caution">
    <text evidence="1">The sequence shown here is derived from an EMBL/GenBank/DDBJ whole genome shotgun (WGS) entry which is preliminary data.</text>
</comment>
<evidence type="ECO:0000313" key="2">
    <source>
        <dbReference type="Proteomes" id="UP001549921"/>
    </source>
</evidence>
<protein>
    <submittedName>
        <fullName evidence="1">Uncharacterized protein</fullName>
    </submittedName>
</protein>
<dbReference type="AlphaFoldDB" id="A0ABD0T5C2"/>
<accession>A0ABD0T5C2</accession>